<comment type="caution">
    <text evidence="2">The sequence shown here is derived from an EMBL/GenBank/DDBJ whole genome shotgun (WGS) entry which is preliminary data.</text>
</comment>
<dbReference type="EMBL" id="JAZDDG010000003">
    <property type="protein sequence ID" value="MEE1976079.1"/>
    <property type="molecule type" value="Genomic_DNA"/>
</dbReference>
<protein>
    <recommendedName>
        <fullName evidence="4">DUF4878 domain-containing protein</fullName>
    </recommendedName>
</protein>
<feature type="coiled-coil region" evidence="1">
    <location>
        <begin position="20"/>
        <end position="128"/>
    </location>
</feature>
<evidence type="ECO:0000313" key="3">
    <source>
        <dbReference type="Proteomes" id="UP001356308"/>
    </source>
</evidence>
<accession>A0ABU7IT60</accession>
<dbReference type="Proteomes" id="UP001356308">
    <property type="component" value="Unassembled WGS sequence"/>
</dbReference>
<reference evidence="2 3" key="1">
    <citation type="submission" date="2024-01" db="EMBL/GenBank/DDBJ databases">
        <title>Maribacter spp. originated from different algae showed divergent polysaccharides utilization ability.</title>
        <authorList>
            <person name="Wang H."/>
            <person name="Wu Y."/>
        </authorList>
    </citation>
    <scope>NUCLEOTIDE SEQUENCE [LARGE SCALE GENOMIC DNA]</scope>
    <source>
        <strain evidence="2 3">PR1</strain>
    </source>
</reference>
<gene>
    <name evidence="2" type="ORF">V1I91_08355</name>
</gene>
<keyword evidence="1" id="KW-0175">Coiled coil</keyword>
<evidence type="ECO:0000256" key="1">
    <source>
        <dbReference type="SAM" id="Coils"/>
    </source>
</evidence>
<name>A0ABU7IT60_9FLAO</name>
<dbReference type="PROSITE" id="PS51257">
    <property type="entry name" value="PROKAR_LIPOPROTEIN"/>
    <property type="match status" value="1"/>
</dbReference>
<keyword evidence="3" id="KW-1185">Reference proteome</keyword>
<evidence type="ECO:0008006" key="4">
    <source>
        <dbReference type="Google" id="ProtNLM"/>
    </source>
</evidence>
<evidence type="ECO:0000313" key="2">
    <source>
        <dbReference type="EMBL" id="MEE1976079.1"/>
    </source>
</evidence>
<organism evidence="2 3">
    <name type="scientific">Maribacter cobaltidurans</name>
    <dbReference type="NCBI Taxonomy" id="1178778"/>
    <lineage>
        <taxon>Bacteria</taxon>
        <taxon>Pseudomonadati</taxon>
        <taxon>Bacteroidota</taxon>
        <taxon>Flavobacteriia</taxon>
        <taxon>Flavobacteriales</taxon>
        <taxon>Flavobacteriaceae</taxon>
        <taxon>Maribacter</taxon>
    </lineage>
</organism>
<proteinExistence type="predicted"/>
<dbReference type="RefSeq" id="WP_158657212.1">
    <property type="nucleotide sequence ID" value="NZ_BMJL01000011.1"/>
</dbReference>
<sequence length="237" mass="27415">MKINQILAIGFMTLAFACGKSKKEVEKEQAKIELEQKRLAEQQELERIHMEKIEVGKSKLRIDLTNELERLKELLDQENKKMEEIGRFQLGRSSTTKEKQLNDQSTKIRKLNDYISNLENEISLINLRETFDFQNTPEGVINYLFESAKNHDFSKLRYLCDPYGENDGDVRGICLVEMQPKEMQNKFAESFKNGRIMGEAKIENETAKIEIAFGPGSDKLETVGLVKRLDNWYLSGL</sequence>